<reference evidence="1" key="1">
    <citation type="submission" date="2013-01" db="EMBL/GenBank/DDBJ databases">
        <title>The Genome Sequence of Clostridium clostridioforme 90A6.</title>
        <authorList>
            <consortium name="The Broad Institute Genome Sequencing Platform"/>
            <person name="Earl A."/>
            <person name="Ward D."/>
            <person name="Feldgarden M."/>
            <person name="Gevers D."/>
            <person name="Courvalin P."/>
            <person name="Lambert T."/>
            <person name="Walker B."/>
            <person name="Young S.K."/>
            <person name="Zeng Q."/>
            <person name="Gargeya S."/>
            <person name="Fitzgerald M."/>
            <person name="Haas B."/>
            <person name="Abouelleil A."/>
            <person name="Alvarado L."/>
            <person name="Arachchi H.M."/>
            <person name="Berlin A.M."/>
            <person name="Chapman S.B."/>
            <person name="Dewar J."/>
            <person name="Goldberg J."/>
            <person name="Griggs A."/>
            <person name="Gujja S."/>
            <person name="Hansen M."/>
            <person name="Howarth C."/>
            <person name="Imamovic A."/>
            <person name="Larimer J."/>
            <person name="McCowan C."/>
            <person name="Murphy C."/>
            <person name="Neiman D."/>
            <person name="Pearson M."/>
            <person name="Priest M."/>
            <person name="Roberts A."/>
            <person name="Saif S."/>
            <person name="Shea T."/>
            <person name="Sisk P."/>
            <person name="Sykes S."/>
            <person name="Wortman J."/>
            <person name="Nusbaum C."/>
            <person name="Birren B."/>
        </authorList>
    </citation>
    <scope>NUCLEOTIDE SEQUENCE [LARGE SCALE GENOMIC DNA]</scope>
    <source>
        <strain evidence="1">90A6</strain>
    </source>
</reference>
<protein>
    <submittedName>
        <fullName evidence="1">Uncharacterized protein</fullName>
    </submittedName>
</protein>
<gene>
    <name evidence="1" type="ORF">HMPREF1083_02398</name>
</gene>
<name>R0D3X9_9FIRM</name>
<dbReference type="AlphaFoldDB" id="R0D3X9"/>
<dbReference type="HOGENOM" id="CLU_2341805_0_0_9"/>
<dbReference type="EMBL" id="AGYL01000019">
    <property type="protein sequence ID" value="ENZ64479.1"/>
    <property type="molecule type" value="Genomic_DNA"/>
</dbReference>
<dbReference type="RefSeq" id="WP_002586457.1">
    <property type="nucleotide sequence ID" value="NZ_KB851034.1"/>
</dbReference>
<evidence type="ECO:0000313" key="1">
    <source>
        <dbReference type="EMBL" id="ENZ64479.1"/>
    </source>
</evidence>
<sequence length="97" mass="11106">MNYKEEAIIRLKECIADCTSGEDDIYKSAFATAILALRKQIPTKVRTKKCEDCEKEDCGSCEDYYNRCPECNEGLDRDSGEIFKFCPECGQALDWEN</sequence>
<comment type="caution">
    <text evidence="1">The sequence shown here is derived from an EMBL/GenBank/DDBJ whole genome shotgun (WGS) entry which is preliminary data.</text>
</comment>
<accession>R0D3X9</accession>
<evidence type="ECO:0000313" key="2">
    <source>
        <dbReference type="Proteomes" id="UP000013180"/>
    </source>
</evidence>
<proteinExistence type="predicted"/>
<dbReference type="PATRIC" id="fig|999406.3.peg.2588"/>
<dbReference type="Proteomes" id="UP000013180">
    <property type="component" value="Unassembled WGS sequence"/>
</dbReference>
<organism evidence="1 2">
    <name type="scientific">[Clostridium] clostridioforme 90A6</name>
    <dbReference type="NCBI Taxonomy" id="999406"/>
    <lineage>
        <taxon>Bacteria</taxon>
        <taxon>Bacillati</taxon>
        <taxon>Bacillota</taxon>
        <taxon>Clostridia</taxon>
        <taxon>Lachnospirales</taxon>
        <taxon>Lachnospiraceae</taxon>
        <taxon>Enterocloster</taxon>
    </lineage>
</organism>
<keyword evidence="2" id="KW-1185">Reference proteome</keyword>